<dbReference type="GO" id="GO:0046872">
    <property type="term" value="F:metal ion binding"/>
    <property type="evidence" value="ECO:0007669"/>
    <property type="project" value="UniProtKB-KW"/>
</dbReference>
<evidence type="ECO:0000256" key="6">
    <source>
        <dbReference type="ARBA" id="ARBA00013225"/>
    </source>
</evidence>
<dbReference type="InterPro" id="IPR033895">
    <property type="entry name" value="GPT"/>
</dbReference>
<feature type="transmembrane region" description="Helical" evidence="21">
    <location>
        <begin position="52"/>
        <end position="72"/>
    </location>
</feature>
<comment type="pathway">
    <text evidence="3">Protein modification; protein glycosylation.</text>
</comment>
<dbReference type="AlphaFoldDB" id="A0A8K0ENE9"/>
<keyword evidence="24" id="KW-1185">Reference proteome</keyword>
<dbReference type="EC" id="2.7.8.15" evidence="6"/>
<evidence type="ECO:0000256" key="21">
    <source>
        <dbReference type="SAM" id="Phobius"/>
    </source>
</evidence>
<dbReference type="PANTHER" id="PTHR10571">
    <property type="entry name" value="UDP-N-ACETYLGLUCOSAMINE--DOLICHYL-PHOSPHATE N-ACETYLGLUCOSAMINEPHOSPHOTRANSFERASE"/>
    <property type="match status" value="1"/>
</dbReference>
<keyword evidence="16" id="KW-0325">Glycoprotein</keyword>
<dbReference type="GO" id="GO:0005789">
    <property type="term" value="C:endoplasmic reticulum membrane"/>
    <property type="evidence" value="ECO:0007669"/>
    <property type="project" value="UniProtKB-SubCell"/>
</dbReference>
<comment type="subcellular location">
    <subcellularLocation>
        <location evidence="2">Endoplasmic reticulum membrane</location>
        <topology evidence="2">Multi-pass membrane protein</topology>
    </subcellularLocation>
</comment>
<sequence length="405" mass="45766">MHYPLVINTCLSALGMLVTLKVIPGFGEVFMKAGFKGRDLNKVVQKEIPESAGMISGAMFLIIMFLFIPFPFLEYWVSVKPQTSHEFPHADFVEFLGALLSISCMIFLGFVDDALALKWRHKLWLPTIASLPLLMVYFTTFDLTTIIVPKPFRPILGLSIDLGLLYYVYMGMLAVFCTNAINILAGINGVETGQSLIIGLSITIFNLLELSGDFSEDHIFSLYFMIPFCAVSFALLYYNWYPSQVFVGDTFCYFAGMTFAVVGILSHFSKTMLLFFIPQILNFLYSCPQLFRLVPCPRHRLPRFDAKTGRLGMSYSRFKTSELNSIGALILQVCCIFHIADVRSGVGEDKQYTECNNLTLINFVLKVLGPTHERTLTIYLLTIQVLGSMAAFFIRYQLAKIFYDV</sequence>
<dbReference type="GO" id="GO:0006488">
    <property type="term" value="P:dolichol-linked oligosaccharide biosynthetic process"/>
    <property type="evidence" value="ECO:0007669"/>
    <property type="project" value="InterPro"/>
</dbReference>
<comment type="function">
    <text evidence="19">UDP-N-acetylglucosamine--dolichyl-phosphate N-acetylglucosaminephosphotransferase that operates in the biosynthetic pathway of dolichol-linked oligosaccharides, the glycan precursors employed in protein asparagine (N)-glycosylation. The assembly of dolichol-linked oligosaccharides begins on the cytosolic side of the endoplasmic reticulum membrane and finishes in its lumen. The sequential addition of sugars to dolichol pyrophosphate produces dolichol-linked oligosaccharides containing fourteen sugars, including two GlcNAcs, nine mannoses and three glucoses. Once assembled, the oligosaccharide is transferred from the lipid to nascent proteins by oligosaccharyltransferases. Catalyzes the initial step of dolichol-linked oligosaccharide biosynthesis, transfering GlcNAc-1-P from cytosolic UDP-GlcNAc onto the carrier lipid dolichyl phosphate (P-dolichol), yielding GlcNAc-P-P-dolichol embedded in the cytoplasmic leaflet of the endoplasmic reticulum membrane.</text>
</comment>
<evidence type="ECO:0000256" key="18">
    <source>
        <dbReference type="ARBA" id="ARBA00033238"/>
    </source>
</evidence>
<comment type="similarity">
    <text evidence="4">Belongs to the glycosyltransferase 4 family.</text>
</comment>
<evidence type="ECO:0000256" key="1">
    <source>
        <dbReference type="ARBA" id="ARBA00001946"/>
    </source>
</evidence>
<gene>
    <name evidence="23" type="primary">DPAGT1</name>
    <name evidence="23" type="ORF">BLAG_LOCUS17580</name>
</gene>
<keyword evidence="15 21" id="KW-0472">Membrane</keyword>
<dbReference type="GO" id="GO:0003975">
    <property type="term" value="F:UDP-N-acetylglucosamine-dolichyl-phosphate N-acetylglucosaminephosphotransferase activity"/>
    <property type="evidence" value="ECO:0007669"/>
    <property type="project" value="UniProtKB-EC"/>
</dbReference>
<feature type="transmembrane region" description="Helical" evidence="21">
    <location>
        <begin position="92"/>
        <end position="111"/>
    </location>
</feature>
<reference evidence="23" key="1">
    <citation type="submission" date="2022-01" db="EMBL/GenBank/DDBJ databases">
        <authorList>
            <person name="Braso-Vives M."/>
        </authorList>
    </citation>
    <scope>NUCLEOTIDE SEQUENCE</scope>
</reference>
<keyword evidence="8" id="KW-0328">Glycosyltransferase</keyword>
<dbReference type="InterPro" id="IPR000715">
    <property type="entry name" value="Glycosyl_transferase_4"/>
</dbReference>
<feature type="transmembrane region" description="Helical" evidence="21">
    <location>
        <begin position="123"/>
        <end position="144"/>
    </location>
</feature>
<evidence type="ECO:0000256" key="16">
    <source>
        <dbReference type="ARBA" id="ARBA00023180"/>
    </source>
</evidence>
<dbReference type="EMBL" id="OV696689">
    <property type="protein sequence ID" value="CAH1262603.1"/>
    <property type="molecule type" value="Genomic_DNA"/>
</dbReference>
<evidence type="ECO:0000256" key="5">
    <source>
        <dbReference type="ARBA" id="ARBA00011738"/>
    </source>
</evidence>
<evidence type="ECO:0000256" key="14">
    <source>
        <dbReference type="ARBA" id="ARBA00022989"/>
    </source>
</evidence>
<evidence type="ECO:0000259" key="22">
    <source>
        <dbReference type="Pfam" id="PF21383"/>
    </source>
</evidence>
<name>A0A8K0ENE9_BRALA</name>
<evidence type="ECO:0000256" key="20">
    <source>
        <dbReference type="ARBA" id="ARBA00045078"/>
    </source>
</evidence>
<evidence type="ECO:0000313" key="24">
    <source>
        <dbReference type="Proteomes" id="UP000838412"/>
    </source>
</evidence>
<evidence type="ECO:0000256" key="13">
    <source>
        <dbReference type="ARBA" id="ARBA00022842"/>
    </source>
</evidence>
<accession>A0A8K0ENE9</accession>
<dbReference type="PANTHER" id="PTHR10571:SF0">
    <property type="entry name" value="UDP-N-ACETYLGLUCOSAMINE--DOLICHYL-PHOSPHATE N-ACETYLGLUCOSAMINEPHOSPHOTRANSFERASE"/>
    <property type="match status" value="1"/>
</dbReference>
<keyword evidence="10 21" id="KW-0812">Transmembrane</keyword>
<evidence type="ECO:0000256" key="3">
    <source>
        <dbReference type="ARBA" id="ARBA00004922"/>
    </source>
</evidence>
<keyword evidence="13" id="KW-0460">Magnesium</keyword>
<dbReference type="Proteomes" id="UP000838412">
    <property type="component" value="Chromosome 4"/>
</dbReference>
<comment type="cofactor">
    <cofactor evidence="1">
        <name>Mg(2+)</name>
        <dbReference type="ChEBI" id="CHEBI:18420"/>
    </cofactor>
</comment>
<feature type="transmembrane region" description="Helical" evidence="21">
    <location>
        <begin position="192"/>
        <end position="208"/>
    </location>
</feature>
<evidence type="ECO:0000313" key="23">
    <source>
        <dbReference type="EMBL" id="CAH1262603.1"/>
    </source>
</evidence>
<dbReference type="CDD" id="cd06855">
    <property type="entry name" value="GT_GPT_euk"/>
    <property type="match status" value="1"/>
</dbReference>
<feature type="domain" description="DPAGT1 insertion" evidence="22">
    <location>
        <begin position="315"/>
        <end position="357"/>
    </location>
</feature>
<feature type="transmembrane region" description="Helical" evidence="21">
    <location>
        <begin position="376"/>
        <end position="394"/>
    </location>
</feature>
<evidence type="ECO:0000256" key="7">
    <source>
        <dbReference type="ARBA" id="ARBA00017659"/>
    </source>
</evidence>
<evidence type="ECO:0000256" key="19">
    <source>
        <dbReference type="ARBA" id="ARBA00044717"/>
    </source>
</evidence>
<evidence type="ECO:0000256" key="4">
    <source>
        <dbReference type="ARBA" id="ARBA00009317"/>
    </source>
</evidence>
<keyword evidence="11" id="KW-0479">Metal-binding</keyword>
<protein>
    <recommendedName>
        <fullName evidence="7">UDP-N-acetylglucosamine--dolichyl-phosphate N-acetylglucosaminephosphotransferase</fullName>
        <ecNumber evidence="6">2.7.8.15</ecNumber>
    </recommendedName>
    <alternativeName>
        <fullName evidence="17">GlcNAc-1-P transferase</fullName>
    </alternativeName>
    <alternativeName>
        <fullName evidence="18">N-acetylglucosamine-1-phosphate transferase</fullName>
    </alternativeName>
</protein>
<proteinExistence type="inferred from homology"/>
<comment type="subunit">
    <text evidence="5">Homodimer.</text>
</comment>
<evidence type="ECO:0000256" key="17">
    <source>
        <dbReference type="ARBA" id="ARBA00029567"/>
    </source>
</evidence>
<dbReference type="UniPathway" id="UPA00378"/>
<feature type="transmembrane region" description="Helical" evidence="21">
    <location>
        <begin position="323"/>
        <end position="340"/>
    </location>
</feature>
<feature type="transmembrane region" description="Helical" evidence="21">
    <location>
        <begin position="274"/>
        <end position="294"/>
    </location>
</feature>
<dbReference type="Pfam" id="PF21383">
    <property type="entry name" value="DPAGT1_ins"/>
    <property type="match status" value="1"/>
</dbReference>
<comment type="catalytic activity">
    <reaction evidence="20">
        <text>a di-trans,poly-cis-dolichyl phosphate + UDP-N-acetyl-alpha-D-glucosamine = an N-acetyl-alpha-D-glucosaminyl-diphospho-di-trans,poly-cis-dolichol + UMP</text>
        <dbReference type="Rhea" id="RHEA:13289"/>
        <dbReference type="Rhea" id="RHEA-COMP:19498"/>
        <dbReference type="Rhea" id="RHEA-COMP:19507"/>
        <dbReference type="ChEBI" id="CHEBI:57683"/>
        <dbReference type="ChEBI" id="CHEBI:57705"/>
        <dbReference type="ChEBI" id="CHEBI:57865"/>
        <dbReference type="ChEBI" id="CHEBI:58427"/>
        <dbReference type="EC" id="2.7.8.15"/>
    </reaction>
    <physiologicalReaction direction="left-to-right" evidence="20">
        <dbReference type="Rhea" id="RHEA:13290"/>
    </physiologicalReaction>
</comment>
<keyword evidence="14 21" id="KW-1133">Transmembrane helix</keyword>
<evidence type="ECO:0000256" key="9">
    <source>
        <dbReference type="ARBA" id="ARBA00022679"/>
    </source>
</evidence>
<evidence type="ECO:0000256" key="10">
    <source>
        <dbReference type="ARBA" id="ARBA00022692"/>
    </source>
</evidence>
<dbReference type="InterPro" id="IPR048439">
    <property type="entry name" value="DPAGT1_ins"/>
</dbReference>
<feature type="transmembrane region" description="Helical" evidence="21">
    <location>
        <begin position="6"/>
        <end position="31"/>
    </location>
</feature>
<feature type="transmembrane region" description="Helical" evidence="21">
    <location>
        <begin position="250"/>
        <end position="268"/>
    </location>
</feature>
<evidence type="ECO:0000256" key="8">
    <source>
        <dbReference type="ARBA" id="ARBA00022676"/>
    </source>
</evidence>
<evidence type="ECO:0000256" key="15">
    <source>
        <dbReference type="ARBA" id="ARBA00023136"/>
    </source>
</evidence>
<evidence type="ECO:0000256" key="11">
    <source>
        <dbReference type="ARBA" id="ARBA00022723"/>
    </source>
</evidence>
<dbReference type="GO" id="GO:0016757">
    <property type="term" value="F:glycosyltransferase activity"/>
    <property type="evidence" value="ECO:0007669"/>
    <property type="project" value="UniProtKB-KW"/>
</dbReference>
<organism evidence="23 24">
    <name type="scientific">Branchiostoma lanceolatum</name>
    <name type="common">Common lancelet</name>
    <name type="synonym">Amphioxus lanceolatum</name>
    <dbReference type="NCBI Taxonomy" id="7740"/>
    <lineage>
        <taxon>Eukaryota</taxon>
        <taxon>Metazoa</taxon>
        <taxon>Chordata</taxon>
        <taxon>Cephalochordata</taxon>
        <taxon>Leptocardii</taxon>
        <taxon>Amphioxiformes</taxon>
        <taxon>Branchiostomatidae</taxon>
        <taxon>Branchiostoma</taxon>
    </lineage>
</organism>
<evidence type="ECO:0000256" key="2">
    <source>
        <dbReference type="ARBA" id="ARBA00004477"/>
    </source>
</evidence>
<feature type="transmembrane region" description="Helical" evidence="21">
    <location>
        <begin position="220"/>
        <end position="238"/>
    </location>
</feature>
<dbReference type="OrthoDB" id="10262326at2759"/>
<feature type="transmembrane region" description="Helical" evidence="21">
    <location>
        <begin position="164"/>
        <end position="185"/>
    </location>
</feature>
<evidence type="ECO:0000256" key="12">
    <source>
        <dbReference type="ARBA" id="ARBA00022824"/>
    </source>
</evidence>
<keyword evidence="9" id="KW-0808">Transferase</keyword>
<keyword evidence="12" id="KW-0256">Endoplasmic reticulum</keyword>
<dbReference type="Pfam" id="PF00953">
    <property type="entry name" value="Glycos_transf_4"/>
    <property type="match status" value="1"/>
</dbReference>